<evidence type="ECO:0000256" key="4">
    <source>
        <dbReference type="ARBA" id="ARBA00022801"/>
    </source>
</evidence>
<dbReference type="STRING" id="58919.A0A316ZJZ1"/>
<reference evidence="10 11" key="1">
    <citation type="journal article" date="2018" name="Mol. Biol. Evol.">
        <title>Broad Genomic Sampling Reveals a Smut Pathogenic Ancestry of the Fungal Clade Ustilaginomycotina.</title>
        <authorList>
            <person name="Kijpornyongpan T."/>
            <person name="Mondo S.J."/>
            <person name="Barry K."/>
            <person name="Sandor L."/>
            <person name="Lee J."/>
            <person name="Lipzen A."/>
            <person name="Pangilinan J."/>
            <person name="LaButti K."/>
            <person name="Hainaut M."/>
            <person name="Henrissat B."/>
            <person name="Grigoriev I.V."/>
            <person name="Spatafora J.W."/>
            <person name="Aime M.C."/>
        </authorList>
    </citation>
    <scope>NUCLEOTIDE SEQUENCE [LARGE SCALE GENOMIC DNA]</scope>
    <source>
        <strain evidence="10 11">MCA 4186</strain>
    </source>
</reference>
<name>A0A316ZJZ1_9BASI</name>
<evidence type="ECO:0000256" key="7">
    <source>
        <dbReference type="RuleBase" id="RU000454"/>
    </source>
</evidence>
<dbReference type="PROSITE" id="PS00141">
    <property type="entry name" value="ASP_PROTEASE"/>
    <property type="match status" value="1"/>
</dbReference>
<dbReference type="GeneID" id="37267565"/>
<evidence type="ECO:0000256" key="5">
    <source>
        <dbReference type="PIRSR" id="PIRSR601461-1"/>
    </source>
</evidence>
<dbReference type="Proteomes" id="UP000245946">
    <property type="component" value="Unassembled WGS sequence"/>
</dbReference>
<dbReference type="SUPFAM" id="SSF50630">
    <property type="entry name" value="Acid proteases"/>
    <property type="match status" value="1"/>
</dbReference>
<feature type="domain" description="Peptidase A1" evidence="9">
    <location>
        <begin position="3"/>
        <end position="336"/>
    </location>
</feature>
<feature type="active site" evidence="5">
    <location>
        <position position="219"/>
    </location>
</feature>
<feature type="region of interest" description="Disordered" evidence="8">
    <location>
        <begin position="412"/>
        <end position="434"/>
    </location>
</feature>
<gene>
    <name evidence="10" type="ORF">FA09DRAFT_292709</name>
</gene>
<accession>A0A316ZJZ1</accession>
<dbReference type="PANTHER" id="PTHR47966">
    <property type="entry name" value="BETA-SITE APP-CLEAVING ENZYME, ISOFORM A-RELATED"/>
    <property type="match status" value="1"/>
</dbReference>
<feature type="non-terminal residue" evidence="10">
    <location>
        <position position="1"/>
    </location>
</feature>
<dbReference type="GO" id="GO:0006508">
    <property type="term" value="P:proteolysis"/>
    <property type="evidence" value="ECO:0007669"/>
    <property type="project" value="UniProtKB-KW"/>
</dbReference>
<dbReference type="PANTHER" id="PTHR47966:SF57">
    <property type="entry name" value="PEPTIDASE A1 DOMAIN-CONTAINING PROTEIN"/>
    <property type="match status" value="1"/>
</dbReference>
<dbReference type="PRINTS" id="PR00792">
    <property type="entry name" value="PEPSIN"/>
</dbReference>
<organism evidence="10 11">
    <name type="scientific">Tilletiopsis washingtonensis</name>
    <dbReference type="NCBI Taxonomy" id="58919"/>
    <lineage>
        <taxon>Eukaryota</taxon>
        <taxon>Fungi</taxon>
        <taxon>Dikarya</taxon>
        <taxon>Basidiomycota</taxon>
        <taxon>Ustilaginomycotina</taxon>
        <taxon>Exobasidiomycetes</taxon>
        <taxon>Entylomatales</taxon>
        <taxon>Entylomatales incertae sedis</taxon>
        <taxon>Tilletiopsis</taxon>
    </lineage>
</organism>
<feature type="disulfide bond" evidence="6">
    <location>
        <begin position="34"/>
        <end position="39"/>
    </location>
</feature>
<dbReference type="FunFam" id="2.40.70.10:FF:000115">
    <property type="entry name" value="Lysosomal aspartic protease"/>
    <property type="match status" value="1"/>
</dbReference>
<dbReference type="InterPro" id="IPR034164">
    <property type="entry name" value="Pepsin-like_dom"/>
</dbReference>
<dbReference type="AlphaFoldDB" id="A0A316ZJZ1"/>
<keyword evidence="11" id="KW-1185">Reference proteome</keyword>
<evidence type="ECO:0000313" key="11">
    <source>
        <dbReference type="Proteomes" id="UP000245946"/>
    </source>
</evidence>
<dbReference type="OrthoDB" id="771136at2759"/>
<dbReference type="RefSeq" id="XP_025601601.1">
    <property type="nucleotide sequence ID" value="XM_025740019.1"/>
</dbReference>
<evidence type="ECO:0000259" key="9">
    <source>
        <dbReference type="PROSITE" id="PS51767"/>
    </source>
</evidence>
<dbReference type="EMBL" id="KZ819283">
    <property type="protein sequence ID" value="PWO01323.1"/>
    <property type="molecule type" value="Genomic_DNA"/>
</dbReference>
<keyword evidence="3 7" id="KW-0064">Aspartyl protease</keyword>
<dbReference type="Pfam" id="PF00026">
    <property type="entry name" value="Asp"/>
    <property type="match status" value="1"/>
</dbReference>
<feature type="compositionally biased region" description="Low complexity" evidence="8">
    <location>
        <begin position="413"/>
        <end position="434"/>
    </location>
</feature>
<feature type="active site" evidence="5">
    <location>
        <position position="21"/>
    </location>
</feature>
<evidence type="ECO:0000256" key="1">
    <source>
        <dbReference type="ARBA" id="ARBA00007447"/>
    </source>
</evidence>
<dbReference type="InterPro" id="IPR021109">
    <property type="entry name" value="Peptidase_aspartic_dom_sf"/>
</dbReference>
<evidence type="ECO:0000256" key="8">
    <source>
        <dbReference type="SAM" id="MobiDB-lite"/>
    </source>
</evidence>
<dbReference type="GO" id="GO:0004190">
    <property type="term" value="F:aspartic-type endopeptidase activity"/>
    <property type="evidence" value="ECO:0007669"/>
    <property type="project" value="UniProtKB-KW"/>
</dbReference>
<evidence type="ECO:0000256" key="6">
    <source>
        <dbReference type="PIRSR" id="PIRSR601461-2"/>
    </source>
</evidence>
<evidence type="ECO:0000313" key="10">
    <source>
        <dbReference type="EMBL" id="PWO01323.1"/>
    </source>
</evidence>
<keyword evidence="6" id="KW-1015">Disulfide bond</keyword>
<evidence type="ECO:0000256" key="2">
    <source>
        <dbReference type="ARBA" id="ARBA00022670"/>
    </source>
</evidence>
<dbReference type="InterPro" id="IPR001461">
    <property type="entry name" value="Aspartic_peptidase_A1"/>
</dbReference>
<comment type="similarity">
    <text evidence="1 7">Belongs to the peptidase A1 family.</text>
</comment>
<dbReference type="Gene3D" id="2.40.70.10">
    <property type="entry name" value="Acid Proteases"/>
    <property type="match status" value="2"/>
</dbReference>
<dbReference type="InterPro" id="IPR033121">
    <property type="entry name" value="PEPTIDASE_A1"/>
</dbReference>
<keyword evidence="2 7" id="KW-0645">Protease</keyword>
<sequence>SSYYAQISIGTPAQNFVTILDTGSSDLWVVDTSCTSSQCSGSALFNPPSSSSYRGSSTAFQIQYGIGAVRGTLAADTVSLAGYTVQSQTFAIIDELAQGTLRAPASALMGMGFQQLASSGATPFWQVLAQSNQLQQPLFTFQLARNNQNPTVLNAQTLADQLQPGGVFTLGELDSNQYEGDITYTSLTSRAYWTIPMDSLNVNGRTTSLSSSENVAAIDTGTTLVAGPPSVVRSIYEQIPGSVTAPMGGDDSSIYYAFPCSTTVQVSLTFSGKAWSINSADFNYGLYGRQGNTNYCLGAFFGTDIGQGAPDWIVGDAFLKNVFSIYDSNPARVGFASLRGNTAQTLATTTGAIRQATATAAPASSGASSSSVAPAILPSNSADNTASGNVGGSGLPAPTPGTTIVTQTASLMAGPSQSGSSSSGSGSGRNAGARSAGATLSSLGLVASSLFLGALAVLL</sequence>
<protein>
    <submittedName>
        <fullName evidence="10">Acid protease</fullName>
    </submittedName>
</protein>
<keyword evidence="4 7" id="KW-0378">Hydrolase</keyword>
<dbReference type="InterPro" id="IPR001969">
    <property type="entry name" value="Aspartic_peptidase_AS"/>
</dbReference>
<evidence type="ECO:0000256" key="3">
    <source>
        <dbReference type="ARBA" id="ARBA00022750"/>
    </source>
</evidence>
<dbReference type="CDD" id="cd05471">
    <property type="entry name" value="pepsin_like"/>
    <property type="match status" value="1"/>
</dbReference>
<dbReference type="PROSITE" id="PS51767">
    <property type="entry name" value="PEPTIDASE_A1"/>
    <property type="match status" value="1"/>
</dbReference>
<proteinExistence type="inferred from homology"/>